<gene>
    <name evidence="1" type="ORF">UFOVP673_30</name>
</gene>
<sequence>MPALKNPKHERFAQLYAVSGNASAAWREATGKTKDADAHSASFMVIHGMKERIEEIRAVTAAKSERKKEELYAFLWRAVDGVEEVKAEQLRAAEIIARMTGWNEPEKVEHSGVNEIIIRQL</sequence>
<proteinExistence type="predicted"/>
<reference evidence="1" key="1">
    <citation type="submission" date="2020-04" db="EMBL/GenBank/DDBJ databases">
        <authorList>
            <person name="Chiriac C."/>
            <person name="Salcher M."/>
            <person name="Ghai R."/>
            <person name="Kavagutti S V."/>
        </authorList>
    </citation>
    <scope>NUCLEOTIDE SEQUENCE</scope>
</reference>
<organism evidence="1">
    <name type="scientific">uncultured Caudovirales phage</name>
    <dbReference type="NCBI Taxonomy" id="2100421"/>
    <lineage>
        <taxon>Viruses</taxon>
        <taxon>Duplodnaviria</taxon>
        <taxon>Heunggongvirae</taxon>
        <taxon>Uroviricota</taxon>
        <taxon>Caudoviricetes</taxon>
        <taxon>Peduoviridae</taxon>
        <taxon>Maltschvirus</taxon>
        <taxon>Maltschvirus maltsch</taxon>
    </lineage>
</organism>
<name>A0A6J5NB29_9CAUD</name>
<evidence type="ECO:0000313" key="1">
    <source>
        <dbReference type="EMBL" id="CAB4155957.1"/>
    </source>
</evidence>
<protein>
    <submittedName>
        <fullName evidence="1">Terminase small subunit</fullName>
    </submittedName>
</protein>
<accession>A0A6J5NB29</accession>
<dbReference type="EMBL" id="LR796631">
    <property type="protein sequence ID" value="CAB4155957.1"/>
    <property type="molecule type" value="Genomic_DNA"/>
</dbReference>